<dbReference type="EnsemblBacteria" id="CAK03765">
    <property type="protein sequence ID" value="CAK03765"/>
    <property type="gene ID" value="pRL90054"/>
</dbReference>
<name>Q1M8L9_RHIJ3</name>
<keyword evidence="1" id="KW-0472">Membrane</keyword>
<dbReference type="EMBL" id="AM236083">
    <property type="protein sequence ID" value="CAK03765.1"/>
    <property type="molecule type" value="Genomic_DNA"/>
</dbReference>
<proteinExistence type="predicted"/>
<keyword evidence="1" id="KW-0812">Transmembrane</keyword>
<evidence type="ECO:0000313" key="3">
    <source>
        <dbReference type="Proteomes" id="UP000006575"/>
    </source>
</evidence>
<dbReference type="KEGG" id="rle:pRL90054"/>
<protein>
    <recommendedName>
        <fullName evidence="4">Transmembrane protein</fullName>
    </recommendedName>
</protein>
<evidence type="ECO:0000313" key="2">
    <source>
        <dbReference type="EMBL" id="CAK03765.1"/>
    </source>
</evidence>
<gene>
    <name evidence="2" type="ordered locus">pRL90054</name>
</gene>
<dbReference type="HOGENOM" id="CLU_2540238_0_0_5"/>
<feature type="transmembrane region" description="Helical" evidence="1">
    <location>
        <begin position="70"/>
        <end position="89"/>
    </location>
</feature>
<accession>Q1M8L9</accession>
<evidence type="ECO:0000256" key="1">
    <source>
        <dbReference type="SAM" id="Phobius"/>
    </source>
</evidence>
<dbReference type="Proteomes" id="UP000006575">
    <property type="component" value="Plasmid pRL9"/>
</dbReference>
<keyword evidence="1" id="KW-1133">Transmembrane helix</keyword>
<keyword evidence="2" id="KW-0614">Plasmid</keyword>
<organism evidence="2 3">
    <name type="scientific">Rhizobium johnstonii (strain DSM 114642 / LMG 32736 / 3841)</name>
    <name type="common">Rhizobium leguminosarum bv. viciae</name>
    <dbReference type="NCBI Taxonomy" id="216596"/>
    <lineage>
        <taxon>Bacteria</taxon>
        <taxon>Pseudomonadati</taxon>
        <taxon>Pseudomonadota</taxon>
        <taxon>Alphaproteobacteria</taxon>
        <taxon>Hyphomicrobiales</taxon>
        <taxon>Rhizobiaceae</taxon>
        <taxon>Rhizobium/Agrobacterium group</taxon>
        <taxon>Rhizobium</taxon>
        <taxon>Rhizobium johnstonii</taxon>
    </lineage>
</organism>
<reference evidence="2 3" key="1">
    <citation type="journal article" date="2006" name="Genome Biol.">
        <title>The genome of Rhizobium leguminosarum has recognizable core and accessory components.</title>
        <authorList>
            <person name="Young J.W."/>
            <person name="Crossman L.C."/>
            <person name="Johnston A.W.B."/>
            <person name="Thomson N.R."/>
            <person name="Ghazoui Z.F."/>
            <person name="Hull K.H."/>
            <person name="Wexler M."/>
            <person name="Curson A.R.J."/>
            <person name="Todd J.D."/>
            <person name="Poole P.S."/>
            <person name="Mauchline T.H."/>
            <person name="East A.K."/>
            <person name="Quail M.A."/>
            <person name="Churcher C."/>
            <person name="Arrowsmith C."/>
            <person name="Cherevach A."/>
            <person name="Chillingworth T."/>
            <person name="Clarke K."/>
            <person name="Cronin A."/>
            <person name="Davis P."/>
            <person name="Fraser A."/>
            <person name="Hance Z."/>
            <person name="Hauser H."/>
            <person name="Jagels K."/>
            <person name="Moule S."/>
            <person name="Mungall K."/>
            <person name="Norbertczak H."/>
            <person name="Rabbinowitsch E."/>
            <person name="Sanders M."/>
            <person name="Simmonds M."/>
            <person name="Whitehead S."/>
            <person name="Parkhill J."/>
        </authorList>
    </citation>
    <scope>NUCLEOTIDE SEQUENCE [LARGE SCALE GENOMIC DNA]</scope>
    <source>
        <strain evidence="3">DSM 114642 / LMG 32736 / 3841</strain>
    </source>
</reference>
<sequence>MTFRLAPISDLLSLRKVVDMTDKQNLNAGFTGTPAEQPEGLTKVAKSAAREMKREAYAVAFGAREHPHTASALLLTTGIVAFGLGYLLGRSSAEGSTRPYWR</sequence>
<evidence type="ECO:0008006" key="4">
    <source>
        <dbReference type="Google" id="ProtNLM"/>
    </source>
</evidence>
<dbReference type="AlphaFoldDB" id="Q1M8L9"/>
<geneLocation type="plasmid" evidence="2 3">
    <name>pRL9</name>
</geneLocation>
<keyword evidence="3" id="KW-1185">Reference proteome</keyword>